<evidence type="ECO:0000256" key="7">
    <source>
        <dbReference type="SAM" id="Phobius"/>
    </source>
</evidence>
<dbReference type="RefSeq" id="WP_020878384.1">
    <property type="nucleotide sequence ID" value="NZ_ATHJ01000115.1"/>
</dbReference>
<dbReference type="Pfam" id="PF04277">
    <property type="entry name" value="OAD_gamma"/>
    <property type="match status" value="1"/>
</dbReference>
<dbReference type="GO" id="GO:0015081">
    <property type="term" value="F:sodium ion transmembrane transporter activity"/>
    <property type="evidence" value="ECO:0007669"/>
    <property type="project" value="InterPro"/>
</dbReference>
<protein>
    <submittedName>
        <fullName evidence="8">Sodium pump decarboxylase gamma subunit</fullName>
    </submittedName>
</protein>
<dbReference type="Proteomes" id="UP000014977">
    <property type="component" value="Unassembled WGS sequence"/>
</dbReference>
<accession>S7TD22</accession>
<name>S7TD22_DESML</name>
<keyword evidence="5 7" id="KW-0472">Membrane</keyword>
<gene>
    <name evidence="8" type="ORF">dsmv_3294</name>
</gene>
<proteinExistence type="predicted"/>
<reference evidence="8 9" key="1">
    <citation type="journal article" date="2013" name="Genome Announc.">
        <title>Draft genome sequences for three mercury-methylating, sulfate-reducing bacteria.</title>
        <authorList>
            <person name="Brown S.D."/>
            <person name="Hurt R.A.Jr."/>
            <person name="Gilmour C.C."/>
            <person name="Elias D.A."/>
        </authorList>
    </citation>
    <scope>NUCLEOTIDE SEQUENCE [LARGE SCALE GENOMIC DNA]</scope>
    <source>
        <strain evidence="8 9">DSM 2059</strain>
    </source>
</reference>
<evidence type="ECO:0000256" key="3">
    <source>
        <dbReference type="ARBA" id="ARBA00022692"/>
    </source>
</evidence>
<comment type="subcellular location">
    <subcellularLocation>
        <location evidence="1">Cell membrane</location>
    </subcellularLocation>
</comment>
<organism evidence="8 9">
    <name type="scientific">Desulfococcus multivorans DSM 2059</name>
    <dbReference type="NCBI Taxonomy" id="1121405"/>
    <lineage>
        <taxon>Bacteria</taxon>
        <taxon>Pseudomonadati</taxon>
        <taxon>Thermodesulfobacteriota</taxon>
        <taxon>Desulfobacteria</taxon>
        <taxon>Desulfobacterales</taxon>
        <taxon>Desulfococcaceae</taxon>
        <taxon>Desulfococcus</taxon>
    </lineage>
</organism>
<keyword evidence="2" id="KW-1003">Cell membrane</keyword>
<dbReference type="AlphaFoldDB" id="S7TD22"/>
<evidence type="ECO:0000313" key="8">
    <source>
        <dbReference type="EMBL" id="EPR34455.1"/>
    </source>
</evidence>
<dbReference type="GO" id="GO:0005886">
    <property type="term" value="C:plasma membrane"/>
    <property type="evidence" value="ECO:0007669"/>
    <property type="project" value="UniProtKB-SubCell"/>
</dbReference>
<evidence type="ECO:0000256" key="1">
    <source>
        <dbReference type="ARBA" id="ARBA00004236"/>
    </source>
</evidence>
<keyword evidence="3 7" id="KW-0812">Transmembrane</keyword>
<evidence type="ECO:0000256" key="5">
    <source>
        <dbReference type="ARBA" id="ARBA00023136"/>
    </source>
</evidence>
<evidence type="ECO:0000313" key="9">
    <source>
        <dbReference type="Proteomes" id="UP000014977"/>
    </source>
</evidence>
<keyword evidence="9" id="KW-1185">Reference proteome</keyword>
<dbReference type="PATRIC" id="fig|1121405.3.peg.3784"/>
<feature type="region of interest" description="Disordered" evidence="6">
    <location>
        <begin position="238"/>
        <end position="260"/>
    </location>
</feature>
<dbReference type="EMBL" id="ATHJ01000115">
    <property type="protein sequence ID" value="EPR34455.1"/>
    <property type="molecule type" value="Genomic_DNA"/>
</dbReference>
<dbReference type="GO" id="GO:0036376">
    <property type="term" value="P:sodium ion export across plasma membrane"/>
    <property type="evidence" value="ECO:0007669"/>
    <property type="project" value="InterPro"/>
</dbReference>
<evidence type="ECO:0000256" key="6">
    <source>
        <dbReference type="SAM" id="MobiDB-lite"/>
    </source>
</evidence>
<feature type="compositionally biased region" description="Low complexity" evidence="6">
    <location>
        <begin position="238"/>
        <end position="258"/>
    </location>
</feature>
<dbReference type="STRING" id="897.B2D07_01720"/>
<keyword evidence="4 7" id="KW-1133">Transmembrane helix</keyword>
<feature type="transmembrane region" description="Helical" evidence="7">
    <location>
        <begin position="192"/>
        <end position="225"/>
    </location>
</feature>
<dbReference type="InterPro" id="IPR005899">
    <property type="entry name" value="Na_pump_deCOase"/>
</dbReference>
<dbReference type="OrthoDB" id="5421744at2"/>
<evidence type="ECO:0000256" key="2">
    <source>
        <dbReference type="ARBA" id="ARBA00022475"/>
    </source>
</evidence>
<comment type="caution">
    <text evidence="8">The sequence shown here is derived from an EMBL/GenBank/DDBJ whole genome shotgun (WGS) entry which is preliminary data.</text>
</comment>
<evidence type="ECO:0000256" key="4">
    <source>
        <dbReference type="ARBA" id="ARBA00022989"/>
    </source>
</evidence>
<sequence length="320" mass="34579">MRTIRSQSFHWLSRLVPAAAFLAFLAFLPGEPAAKINVSGDIEKPVPTFTREGAVIAAKLIPRAKSTSVILRFKAAGGKLASVAGVDFNKAARPEVDVKNFKSALFAIVLEAVPRGGEARVSVISDFFTRSTAFYVFNDRLPAPWSDSRAENISHPDRVQELVVAVQDGGPRDSDGTANGKITLVGGPRDSFWGYALGTLFIRFFGIFIVLSILMIGMILSGVFFQYLDRRKARREAAAAASEPAPEAAEPAAPETAPGIPETDAAAIAAALHLHSLACRTPPPTLTLTPGHSDAWTHDGLNRMMTDRLDTYNRTLHRKD</sequence>